<dbReference type="PANTHER" id="PTHR33116">
    <property type="entry name" value="REVERSE TRANSCRIPTASE ZINC-BINDING DOMAIN-CONTAINING PROTEIN-RELATED-RELATED"/>
    <property type="match status" value="1"/>
</dbReference>
<reference evidence="4" key="1">
    <citation type="submission" date="2018-02" db="EMBL/GenBank/DDBJ databases">
        <authorList>
            <person name="Cohen D.B."/>
            <person name="Kent A.D."/>
        </authorList>
    </citation>
    <scope>NUCLEOTIDE SEQUENCE</scope>
</reference>
<feature type="coiled-coil region" evidence="1">
    <location>
        <begin position="580"/>
        <end position="622"/>
    </location>
</feature>
<feature type="region of interest" description="Disordered" evidence="2">
    <location>
        <begin position="331"/>
        <end position="386"/>
    </location>
</feature>
<feature type="compositionally biased region" description="Basic residues" evidence="2">
    <location>
        <begin position="348"/>
        <end position="357"/>
    </location>
</feature>
<dbReference type="InterPro" id="IPR026960">
    <property type="entry name" value="RVT-Znf"/>
</dbReference>
<feature type="compositionally biased region" description="Polar residues" evidence="2">
    <location>
        <begin position="220"/>
        <end position="229"/>
    </location>
</feature>
<dbReference type="InterPro" id="IPR002156">
    <property type="entry name" value="RNaseH_domain"/>
</dbReference>
<proteinExistence type="predicted"/>
<dbReference type="InterPro" id="IPR012337">
    <property type="entry name" value="RNaseH-like_sf"/>
</dbReference>
<dbReference type="Pfam" id="PF13966">
    <property type="entry name" value="zf-RVT"/>
    <property type="match status" value="1"/>
</dbReference>
<dbReference type="InterPro" id="IPR043502">
    <property type="entry name" value="DNA/RNA_pol_sf"/>
</dbReference>
<keyword evidence="1" id="KW-0175">Coiled coil</keyword>
<organism evidence="4">
    <name type="scientific">Fagus sylvatica</name>
    <name type="common">Beechnut</name>
    <dbReference type="NCBI Taxonomy" id="28930"/>
    <lineage>
        <taxon>Eukaryota</taxon>
        <taxon>Viridiplantae</taxon>
        <taxon>Streptophyta</taxon>
        <taxon>Embryophyta</taxon>
        <taxon>Tracheophyta</taxon>
        <taxon>Spermatophyta</taxon>
        <taxon>Magnoliopsida</taxon>
        <taxon>eudicotyledons</taxon>
        <taxon>Gunneridae</taxon>
        <taxon>Pentapetalae</taxon>
        <taxon>rosids</taxon>
        <taxon>fabids</taxon>
        <taxon>Fagales</taxon>
        <taxon>Fagaceae</taxon>
        <taxon>Fagus</taxon>
    </lineage>
</organism>
<feature type="compositionally biased region" description="Polar residues" evidence="2">
    <location>
        <begin position="358"/>
        <end position="367"/>
    </location>
</feature>
<accession>A0A2N9EXU0</accession>
<sequence>MDSIEVLWKHFSLSDKEVSDVDLEHTSQQPEHILVAKFLTARDLGKNRLAFVFEDAMDLERVLVNEPWSFDKSLVVFQRLMEDGPINDTLFSHVSFWVQLHNLPIRRMTEEAAIAIGKTIGGVEKVAASDDEKGGENCMRIRVRLDVTRPLCRGRMVKVDEGKKRWVAFRLRQRHSDSVEEFQFGPWLRASSNRPPRKTAVTVSGNLSRNREQSPHESRNNPAPATSEPQAPLHRHHPVPDPMPLVLETDMEVEQNPGITDCTPLRKSTVDLFNDQLREIDTAINYFPDKENVGAQIPVFMQEFPSQLNIINSPCAQSVQLESMPRTPLGDISNGPTPPTGPRQGTTKWKKLARTKNTKSTEPSQALSLKRSMAQTEEEVGSGKKKRSNVCQSTTALPGAMNYISWNCRGLGNQGTVQELAHLVRVKDPSVLFLSETWADEDRLEVLRCRNSEKCGLRHQSERQMQGFRSVIDECGFIDLGFRGFPFTWCNNRRGSATTWLRLDRFMATNEWVLRFHTAVVHHLDSVASDHKPIWLAPYLTNGQRPRRRLFRFEDIWRDDPTCEPIITMAWVPRTRGSPMEQVQAKILRCSNKLKKWSRDHFGNVTKQLKEKSEQLQRAEESSAGGNGHDLVISICKEVQELLLREEKMWRQRSRTSWLTEGDRNTRFFHSKASQRRRRNSLMFLRLENGEIITDSEQIGRKFVDYYQELFTAEPLAGVDTILGGIQTRVTAEMNMKFTCQFTEPEVITAMKQMAPLKAPGPDGMPPVFYQSYWHVVGAEVATAVLSCLNSVKIPTSLNHSYVTLIPKTKSPEKITEYRPISLCNVVYKLISKVLANHLKKVLPHVVSETQSAFVPGRMITDNVLVAFETLHHMHNQRSGRVGSMALKLDMSKAYDKVEWGFLKQVMIKMGFCDKWISLIMECISTVTYSLLINGEPTGHITPTRGIRQGDPISPYLFLLCAEGLNGLLQQATTQGEIHGVSLCRRGPKLTNLFFADDSLLFCRATKVECQKIQALLELYEKASGQQLNQAKTTLFFSRNTPPVVQEELKDILGVPSIKQYEKYLGLPSLVGKEKIMCFSQIKERVWSKIKGWKEKLLSQAGREILIKAVVQAIPTYTMNCFKLPMKLCKDIEGITRRFWWGQKNDQRKIHWISWEKLCQPKGRGGLGFKELQKFNLALLAKQFWRLMHVKNSLLFKVFSAKFFPNGNILEAPEKSGGSFAWRSILKAKELILSGSSWRVGDGAHIKIKGTKWLLDEGHQSVISPLPDLHCDAKVNDLIHSNPPTWNASLIRNIFLPYDAEAILKIPLSARSPPDRLIWHATRDGNFTVRSGYHQLLRDSRISNPECSRQGEPYPLWKTIWAARIPTKVKTFLWKACHESLPTKAGLFRRKVVSHPYCDHCHAEIEDTLHALWSCPVLSQVWQSSNELKDFQKTSHHSYNSLVRQVMNSASPSPLECFAMTCWLLWNKRNKSRLQLPSEEYSSIWSRAPTLLYEYTSVINTEKVETPQHPPVKWKPPSHQPYKANFDGAFFKDSNEGGLGVVIRNQGGQVIATLSQKLTATHSIEMTEALAARRAILFAKEVGLTNVEFEGDANNVICDLRSPEILHSAYGLVIEDAKSMLLDFQDYSLSHTRRSGNMVAHALARRATKCQNFLVWMEDIPPDISNVLLHDFSSL</sequence>
<evidence type="ECO:0000313" key="4">
    <source>
        <dbReference type="EMBL" id="SPC79374.1"/>
    </source>
</evidence>
<dbReference type="InterPro" id="IPR000477">
    <property type="entry name" value="RT_dom"/>
</dbReference>
<dbReference type="PANTHER" id="PTHR33116:SF86">
    <property type="entry name" value="REVERSE TRANSCRIPTASE DOMAIN-CONTAINING PROTEIN"/>
    <property type="match status" value="1"/>
</dbReference>
<dbReference type="GO" id="GO:0003676">
    <property type="term" value="F:nucleic acid binding"/>
    <property type="evidence" value="ECO:0007669"/>
    <property type="project" value="InterPro"/>
</dbReference>
<protein>
    <recommendedName>
        <fullName evidence="3">Reverse transcriptase domain-containing protein</fullName>
    </recommendedName>
</protein>
<dbReference type="SUPFAM" id="SSF53098">
    <property type="entry name" value="Ribonuclease H-like"/>
    <property type="match status" value="1"/>
</dbReference>
<dbReference type="SUPFAM" id="SSF56219">
    <property type="entry name" value="DNase I-like"/>
    <property type="match status" value="1"/>
</dbReference>
<feature type="compositionally biased region" description="Basic and acidic residues" evidence="2">
    <location>
        <begin position="209"/>
        <end position="219"/>
    </location>
</feature>
<dbReference type="SUPFAM" id="SSF56672">
    <property type="entry name" value="DNA/RNA polymerases"/>
    <property type="match status" value="1"/>
</dbReference>
<dbReference type="Pfam" id="PF13456">
    <property type="entry name" value="RVT_3"/>
    <property type="match status" value="1"/>
</dbReference>
<feature type="region of interest" description="Disordered" evidence="2">
    <location>
        <begin position="188"/>
        <end position="244"/>
    </location>
</feature>
<evidence type="ECO:0000256" key="1">
    <source>
        <dbReference type="SAM" id="Coils"/>
    </source>
</evidence>
<dbReference type="Gene3D" id="3.60.10.10">
    <property type="entry name" value="Endonuclease/exonuclease/phosphatase"/>
    <property type="match status" value="1"/>
</dbReference>
<dbReference type="InterPro" id="IPR036397">
    <property type="entry name" value="RNaseH_sf"/>
</dbReference>
<dbReference type="CDD" id="cd06222">
    <property type="entry name" value="RNase_H_like"/>
    <property type="match status" value="1"/>
</dbReference>
<dbReference type="PROSITE" id="PS50878">
    <property type="entry name" value="RT_POL"/>
    <property type="match status" value="1"/>
</dbReference>
<dbReference type="InterPro" id="IPR036691">
    <property type="entry name" value="Endo/exonu/phosph_ase_sf"/>
</dbReference>
<dbReference type="GO" id="GO:0004523">
    <property type="term" value="F:RNA-DNA hybrid ribonuclease activity"/>
    <property type="evidence" value="ECO:0007669"/>
    <property type="project" value="InterPro"/>
</dbReference>
<dbReference type="EMBL" id="OIVN01000383">
    <property type="protein sequence ID" value="SPC79374.1"/>
    <property type="molecule type" value="Genomic_DNA"/>
</dbReference>
<feature type="domain" description="Reverse transcriptase" evidence="3">
    <location>
        <begin position="787"/>
        <end position="1069"/>
    </location>
</feature>
<evidence type="ECO:0000256" key="2">
    <source>
        <dbReference type="SAM" id="MobiDB-lite"/>
    </source>
</evidence>
<gene>
    <name evidence="4" type="ORF">FSB_LOCUS7256</name>
</gene>
<dbReference type="Gene3D" id="3.30.420.10">
    <property type="entry name" value="Ribonuclease H-like superfamily/Ribonuclease H"/>
    <property type="match status" value="1"/>
</dbReference>
<dbReference type="CDD" id="cd01650">
    <property type="entry name" value="RT_nLTR_like"/>
    <property type="match status" value="1"/>
</dbReference>
<evidence type="ECO:0000259" key="3">
    <source>
        <dbReference type="PROSITE" id="PS50878"/>
    </source>
</evidence>
<dbReference type="Pfam" id="PF00078">
    <property type="entry name" value="RVT_1"/>
    <property type="match status" value="1"/>
</dbReference>
<name>A0A2N9EXU0_FAGSY</name>
<dbReference type="InterPro" id="IPR044730">
    <property type="entry name" value="RNase_H-like_dom_plant"/>
</dbReference>